<dbReference type="PIRSF" id="PIRSF000071">
    <property type="entry name" value="Rubredoxin"/>
    <property type="match status" value="1"/>
</dbReference>
<keyword evidence="9" id="KW-1185">Reference proteome</keyword>
<evidence type="ECO:0000256" key="2">
    <source>
        <dbReference type="ARBA" id="ARBA00022448"/>
    </source>
</evidence>
<dbReference type="Gene3D" id="2.20.28.10">
    <property type="match status" value="1"/>
</dbReference>
<comment type="cofactor">
    <cofactor evidence="6">
        <name>Fe(3+)</name>
        <dbReference type="ChEBI" id="CHEBI:29034"/>
    </cofactor>
    <text evidence="6">Binds 1 Fe(3+) ion per subunit.</text>
</comment>
<evidence type="ECO:0000313" key="8">
    <source>
        <dbReference type="EMBL" id="GAA4784886.1"/>
    </source>
</evidence>
<dbReference type="InterPro" id="IPR024934">
    <property type="entry name" value="Rubredoxin-like_dom"/>
</dbReference>
<dbReference type="CDD" id="cd00730">
    <property type="entry name" value="rubredoxin"/>
    <property type="match status" value="1"/>
</dbReference>
<accession>A0ABP9AS46</accession>
<dbReference type="PANTHER" id="PTHR47627">
    <property type="entry name" value="RUBREDOXIN"/>
    <property type="match status" value="1"/>
</dbReference>
<evidence type="ECO:0000256" key="1">
    <source>
        <dbReference type="ARBA" id="ARBA00005337"/>
    </source>
</evidence>
<sequence length="60" mass="6524">MNAADEASRRYRCTTCHHIYDPAEGDPDAGIPPGTPFSALPDDWFCPQCGATKADFEPLP</sequence>
<dbReference type="Proteomes" id="UP001499959">
    <property type="component" value="Unassembled WGS sequence"/>
</dbReference>
<dbReference type="InterPro" id="IPR024935">
    <property type="entry name" value="Rubredoxin_dom"/>
</dbReference>
<keyword evidence="2 6" id="KW-0813">Transport</keyword>
<dbReference type="RefSeq" id="WP_345301866.1">
    <property type="nucleotide sequence ID" value="NZ_BAABJE010000001.1"/>
</dbReference>
<comment type="caution">
    <text evidence="8">The sequence shown here is derived from an EMBL/GenBank/DDBJ whole genome shotgun (WGS) entry which is preliminary data.</text>
</comment>
<dbReference type="Pfam" id="PF00301">
    <property type="entry name" value="Rubredoxin"/>
    <property type="match status" value="1"/>
</dbReference>
<dbReference type="SUPFAM" id="SSF57802">
    <property type="entry name" value="Rubredoxin-like"/>
    <property type="match status" value="1"/>
</dbReference>
<keyword evidence="4 6" id="KW-0249">Electron transport</keyword>
<name>A0ABP9AS46_9GAMM</name>
<evidence type="ECO:0000256" key="6">
    <source>
        <dbReference type="PIRNR" id="PIRNR000071"/>
    </source>
</evidence>
<dbReference type="PROSITE" id="PS00202">
    <property type="entry name" value="RUBREDOXIN"/>
    <property type="match status" value="1"/>
</dbReference>
<dbReference type="NCBIfam" id="NF045768">
    <property type="entry name" value="RubredRD"/>
    <property type="match status" value="1"/>
</dbReference>
<dbReference type="InterPro" id="IPR050526">
    <property type="entry name" value="Rubredoxin_ET"/>
</dbReference>
<dbReference type="PROSITE" id="PS50903">
    <property type="entry name" value="RUBREDOXIN_LIKE"/>
    <property type="match status" value="1"/>
</dbReference>
<keyword evidence="3 6" id="KW-0479">Metal-binding</keyword>
<evidence type="ECO:0000256" key="4">
    <source>
        <dbReference type="ARBA" id="ARBA00022982"/>
    </source>
</evidence>
<evidence type="ECO:0000259" key="7">
    <source>
        <dbReference type="PROSITE" id="PS50903"/>
    </source>
</evidence>
<evidence type="ECO:0000256" key="3">
    <source>
        <dbReference type="ARBA" id="ARBA00022723"/>
    </source>
</evidence>
<reference evidence="9" key="1">
    <citation type="journal article" date="2019" name="Int. J. Syst. Evol. Microbiol.">
        <title>The Global Catalogue of Microorganisms (GCM) 10K type strain sequencing project: providing services to taxonomists for standard genome sequencing and annotation.</title>
        <authorList>
            <consortium name="The Broad Institute Genomics Platform"/>
            <consortium name="The Broad Institute Genome Sequencing Center for Infectious Disease"/>
            <person name="Wu L."/>
            <person name="Ma J."/>
        </authorList>
    </citation>
    <scope>NUCLEOTIDE SEQUENCE [LARGE SCALE GENOMIC DNA]</scope>
    <source>
        <strain evidence="9">JCM 18204</strain>
    </source>
</reference>
<dbReference type="PANTHER" id="PTHR47627:SF1">
    <property type="entry name" value="RUBREDOXIN-1-RELATED"/>
    <property type="match status" value="1"/>
</dbReference>
<dbReference type="InterPro" id="IPR018527">
    <property type="entry name" value="Rubredoxin_Fe_BS"/>
</dbReference>
<dbReference type="InterPro" id="IPR024922">
    <property type="entry name" value="Rubredoxin"/>
</dbReference>
<gene>
    <name evidence="8" type="ORF">GCM10023307_07000</name>
</gene>
<organism evidence="8 9">
    <name type="scientific">Lysobacter hankyongensis</name>
    <dbReference type="NCBI Taxonomy" id="1176535"/>
    <lineage>
        <taxon>Bacteria</taxon>
        <taxon>Pseudomonadati</taxon>
        <taxon>Pseudomonadota</taxon>
        <taxon>Gammaproteobacteria</taxon>
        <taxon>Lysobacterales</taxon>
        <taxon>Lysobacteraceae</taxon>
        <taxon>Lysobacter</taxon>
    </lineage>
</organism>
<protein>
    <recommendedName>
        <fullName evidence="6">Rubredoxin</fullName>
    </recommendedName>
</protein>
<evidence type="ECO:0000313" key="9">
    <source>
        <dbReference type="Proteomes" id="UP001499959"/>
    </source>
</evidence>
<evidence type="ECO:0000256" key="5">
    <source>
        <dbReference type="ARBA" id="ARBA00023004"/>
    </source>
</evidence>
<keyword evidence="5 6" id="KW-0408">Iron</keyword>
<feature type="domain" description="Rubredoxin-like" evidence="7">
    <location>
        <begin position="8"/>
        <end position="59"/>
    </location>
</feature>
<comment type="similarity">
    <text evidence="1 6">Belongs to the rubredoxin family.</text>
</comment>
<dbReference type="EMBL" id="BAABJE010000001">
    <property type="protein sequence ID" value="GAA4784886.1"/>
    <property type="molecule type" value="Genomic_DNA"/>
</dbReference>
<proteinExistence type="inferred from homology"/>
<dbReference type="PRINTS" id="PR00163">
    <property type="entry name" value="RUBREDOXIN"/>
</dbReference>